<dbReference type="GO" id="GO:0006629">
    <property type="term" value="P:lipid metabolic process"/>
    <property type="evidence" value="ECO:0007669"/>
    <property type="project" value="InterPro"/>
</dbReference>
<dbReference type="InterPro" id="IPR030395">
    <property type="entry name" value="GP_PDE_dom"/>
</dbReference>
<dbReference type="Gene3D" id="3.20.20.190">
    <property type="entry name" value="Phosphatidylinositol (PI) phosphodiesterase"/>
    <property type="match status" value="1"/>
</dbReference>
<protein>
    <submittedName>
        <fullName evidence="3">Glycerophosphoryl diester phosphodiesterase</fullName>
        <ecNumber evidence="3">3.1.4.46</ecNumber>
    </submittedName>
</protein>
<accession>A0A0K1EE28</accession>
<evidence type="ECO:0000313" key="4">
    <source>
        <dbReference type="Proteomes" id="UP000067626"/>
    </source>
</evidence>
<evidence type="ECO:0000259" key="2">
    <source>
        <dbReference type="PROSITE" id="PS51704"/>
    </source>
</evidence>
<dbReference type="GO" id="GO:0008889">
    <property type="term" value="F:glycerophosphodiester phosphodiesterase activity"/>
    <property type="evidence" value="ECO:0007669"/>
    <property type="project" value="UniProtKB-EC"/>
</dbReference>
<dbReference type="PROSITE" id="PS51704">
    <property type="entry name" value="GP_PDE"/>
    <property type="match status" value="1"/>
</dbReference>
<dbReference type="EMBL" id="CP012159">
    <property type="protein sequence ID" value="AKT38952.1"/>
    <property type="molecule type" value="Genomic_DNA"/>
</dbReference>
<proteinExistence type="predicted"/>
<dbReference type="PATRIC" id="fig|52.7.peg.3403"/>
<feature type="domain" description="GP-PDE" evidence="2">
    <location>
        <begin position="16"/>
        <end position="254"/>
    </location>
</feature>
<dbReference type="InterPro" id="IPR017946">
    <property type="entry name" value="PLC-like_Pdiesterase_TIM-brl"/>
</dbReference>
<dbReference type="RefSeq" id="WP_050431118.1">
    <property type="nucleotide sequence ID" value="NZ_CP012159.1"/>
</dbReference>
<keyword evidence="3" id="KW-0378">Hydrolase</keyword>
<dbReference type="AlphaFoldDB" id="A0A0K1EE28"/>
<gene>
    <name evidence="3" type="ORF">CMC5_030990</name>
</gene>
<dbReference type="Proteomes" id="UP000067626">
    <property type="component" value="Chromosome"/>
</dbReference>
<name>A0A0K1EE28_CHOCO</name>
<keyword evidence="4" id="KW-1185">Reference proteome</keyword>
<dbReference type="OrthoDB" id="9787897at2"/>
<organism evidence="3 4">
    <name type="scientific">Chondromyces crocatus</name>
    <dbReference type="NCBI Taxonomy" id="52"/>
    <lineage>
        <taxon>Bacteria</taxon>
        <taxon>Pseudomonadati</taxon>
        <taxon>Myxococcota</taxon>
        <taxon>Polyangia</taxon>
        <taxon>Polyangiales</taxon>
        <taxon>Polyangiaceae</taxon>
        <taxon>Chondromyces</taxon>
    </lineage>
</organism>
<dbReference type="EC" id="3.1.4.46" evidence="3"/>
<reference evidence="3 4" key="1">
    <citation type="submission" date="2015-07" db="EMBL/GenBank/DDBJ databases">
        <title>Genome analysis of myxobacterium Chondromyces crocatus Cm c5 reveals a high potential for natural compound synthesis and the genetic basis for the loss of fruiting body formation.</title>
        <authorList>
            <person name="Zaburannyi N."/>
            <person name="Bunk B."/>
            <person name="Maier J."/>
            <person name="Overmann J."/>
            <person name="Mueller R."/>
        </authorList>
    </citation>
    <scope>NUCLEOTIDE SEQUENCE [LARGE SCALE GENOMIC DNA]</scope>
    <source>
        <strain evidence="3 4">Cm c5</strain>
    </source>
</reference>
<dbReference type="STRING" id="52.CMC5_030990"/>
<dbReference type="KEGG" id="ccro:CMC5_030990"/>
<feature type="region of interest" description="Disordered" evidence="1">
    <location>
        <begin position="1"/>
        <end position="36"/>
    </location>
</feature>
<sequence length="258" mass="28271">MTPAEIRLRRPAGGPPRLLGHRGVRSVDGSEAPPENTLPAFEEAARQGADGIELDVRLCRSGEIVVLHDPDLGRSTRGEDPRHASDLPWAELRQVDLGGGARVPLLSEVLSFARSRSLPVNVEVKRDVPDRMALVRATARLLRSWDPRHALLLSSFDPPMLAALGLLLPYIPRALLVARDHHHEGVLRVAPVLGVMAVHLERTLSTPDRLRALQRRGFLVNIWTVNHVDEARDLASLGVDGLITDRPGCLRAAITHPP</sequence>
<dbReference type="PANTHER" id="PTHR46211:SF1">
    <property type="entry name" value="GLYCEROPHOSPHODIESTER PHOSPHODIESTERASE, CYTOPLASMIC"/>
    <property type="match status" value="1"/>
</dbReference>
<dbReference type="PANTHER" id="PTHR46211">
    <property type="entry name" value="GLYCEROPHOSPHORYL DIESTER PHOSPHODIESTERASE"/>
    <property type="match status" value="1"/>
</dbReference>
<dbReference type="SUPFAM" id="SSF51695">
    <property type="entry name" value="PLC-like phosphodiesterases"/>
    <property type="match status" value="1"/>
</dbReference>
<evidence type="ECO:0000256" key="1">
    <source>
        <dbReference type="SAM" id="MobiDB-lite"/>
    </source>
</evidence>
<dbReference type="Pfam" id="PF03009">
    <property type="entry name" value="GDPD"/>
    <property type="match status" value="1"/>
</dbReference>
<evidence type="ECO:0000313" key="3">
    <source>
        <dbReference type="EMBL" id="AKT38952.1"/>
    </source>
</evidence>